<dbReference type="Proteomes" id="UP001295444">
    <property type="component" value="Chromosome 07"/>
</dbReference>
<comment type="subcellular location">
    <subcellularLocation>
        <location evidence="1">Cell projection</location>
        <location evidence="1">Cilium</location>
    </subcellularLocation>
    <subcellularLocation>
        <location evidence="2">Membrane</location>
        <topology evidence="2">Multi-pass membrane protein</topology>
    </subcellularLocation>
</comment>
<feature type="transmembrane region" description="Helical" evidence="12">
    <location>
        <begin position="272"/>
        <end position="290"/>
    </location>
</feature>
<dbReference type="EMBL" id="OW240918">
    <property type="protein sequence ID" value="CAH2305977.1"/>
    <property type="molecule type" value="Genomic_DNA"/>
</dbReference>
<sequence length="410" mass="45979">MESIRSAPRVLPPMPSLSSSSLPFPPPPLHFVAFSFIVTIFYFKDEIPLGRPKKKKPKASNTSEDILQGTAFRASESTEPLTPEKRKRKKKKLPQESETSFNEPSFPRGSVVQNGNEYQPTEESTARKPRRRAKKTRPPEEYPNELGVEEEDIIPDGQIQTPEPHPVYISPSLASQPVGKLFVEKNRRFQAASRSSIIKTADKVDVFMDVKPTWTSMDVSLSVHRVFRVIGLFSSGFLAGYTVWNIVVIYVLSGTQLSSPSNLLQVYKGLAYPSQCFLYFLLALSTISAFDRIDLASASAALHRFLTLDQSAVASFLYFAAIILALSQQMTSDRINFYTPPTENGSLWQADTETQILQPWIVVNLVVALLVGLAWLFLSCRPDLDHSEEAIFVFEDEEQQDIEKGIKIQA</sequence>
<organism evidence="13 14">
    <name type="scientific">Pelobates cultripes</name>
    <name type="common">Western spadefoot toad</name>
    <dbReference type="NCBI Taxonomy" id="61616"/>
    <lineage>
        <taxon>Eukaryota</taxon>
        <taxon>Metazoa</taxon>
        <taxon>Chordata</taxon>
        <taxon>Craniata</taxon>
        <taxon>Vertebrata</taxon>
        <taxon>Euteleostomi</taxon>
        <taxon>Amphibia</taxon>
        <taxon>Batrachia</taxon>
        <taxon>Anura</taxon>
        <taxon>Pelobatoidea</taxon>
        <taxon>Pelobatidae</taxon>
        <taxon>Pelobates</taxon>
    </lineage>
</organism>
<dbReference type="PANTHER" id="PTHR28388:SF1">
    <property type="entry name" value="TRANSMEMBRANE PROTEIN 237"/>
    <property type="match status" value="1"/>
</dbReference>
<feature type="transmembrane region" description="Helical" evidence="12">
    <location>
        <begin position="311"/>
        <end position="330"/>
    </location>
</feature>
<evidence type="ECO:0000256" key="4">
    <source>
        <dbReference type="ARBA" id="ARBA00022692"/>
    </source>
</evidence>
<feature type="compositionally biased region" description="Basic residues" evidence="11">
    <location>
        <begin position="127"/>
        <end position="136"/>
    </location>
</feature>
<feature type="transmembrane region" description="Helical" evidence="12">
    <location>
        <begin position="226"/>
        <end position="252"/>
    </location>
</feature>
<keyword evidence="14" id="KW-1185">Reference proteome</keyword>
<evidence type="ECO:0000256" key="7">
    <source>
        <dbReference type="ARBA" id="ARBA00023069"/>
    </source>
</evidence>
<keyword evidence="7" id="KW-0969">Cilium</keyword>
<evidence type="ECO:0000256" key="11">
    <source>
        <dbReference type="SAM" id="MobiDB-lite"/>
    </source>
</evidence>
<evidence type="ECO:0000256" key="2">
    <source>
        <dbReference type="ARBA" id="ARBA00004141"/>
    </source>
</evidence>
<dbReference type="InterPro" id="IPR029409">
    <property type="entry name" value="TMEM237"/>
</dbReference>
<gene>
    <name evidence="13" type="ORF">PECUL_23A051695</name>
</gene>
<keyword evidence="5" id="KW-0970">Cilium biogenesis/degradation</keyword>
<dbReference type="GO" id="GO:0060271">
    <property type="term" value="P:cilium assembly"/>
    <property type="evidence" value="ECO:0007669"/>
    <property type="project" value="TreeGrafter"/>
</dbReference>
<protein>
    <submittedName>
        <fullName evidence="13">Transmembrane 237</fullName>
    </submittedName>
</protein>
<evidence type="ECO:0000256" key="10">
    <source>
        <dbReference type="ARBA" id="ARBA00025631"/>
    </source>
</evidence>
<dbReference type="PANTHER" id="PTHR28388">
    <property type="entry name" value="TRANSMEMBRANE PROTEIN 237"/>
    <property type="match status" value="1"/>
</dbReference>
<evidence type="ECO:0000256" key="6">
    <source>
        <dbReference type="ARBA" id="ARBA00022989"/>
    </source>
</evidence>
<accession>A0AAD1WED5</accession>
<dbReference type="Pfam" id="PF15383">
    <property type="entry name" value="TMEM237"/>
    <property type="match status" value="1"/>
</dbReference>
<evidence type="ECO:0000256" key="1">
    <source>
        <dbReference type="ARBA" id="ARBA00004138"/>
    </source>
</evidence>
<keyword evidence="6 12" id="KW-1133">Transmembrane helix</keyword>
<evidence type="ECO:0000313" key="14">
    <source>
        <dbReference type="Proteomes" id="UP001295444"/>
    </source>
</evidence>
<name>A0AAD1WED5_PELCU</name>
<evidence type="ECO:0000256" key="9">
    <source>
        <dbReference type="ARBA" id="ARBA00023273"/>
    </source>
</evidence>
<reference evidence="13" key="1">
    <citation type="submission" date="2022-03" db="EMBL/GenBank/DDBJ databases">
        <authorList>
            <person name="Alioto T."/>
            <person name="Alioto T."/>
            <person name="Gomez Garrido J."/>
        </authorList>
    </citation>
    <scope>NUCLEOTIDE SEQUENCE</scope>
</reference>
<evidence type="ECO:0000256" key="3">
    <source>
        <dbReference type="ARBA" id="ARBA00008783"/>
    </source>
</evidence>
<comment type="similarity">
    <text evidence="3">Belongs to the TMEM237 family.</text>
</comment>
<keyword evidence="4 12" id="KW-0812">Transmembrane</keyword>
<evidence type="ECO:0000256" key="5">
    <source>
        <dbReference type="ARBA" id="ARBA00022794"/>
    </source>
</evidence>
<feature type="compositionally biased region" description="Polar residues" evidence="11">
    <location>
        <begin position="111"/>
        <end position="123"/>
    </location>
</feature>
<dbReference type="GO" id="GO:0016020">
    <property type="term" value="C:membrane"/>
    <property type="evidence" value="ECO:0007669"/>
    <property type="project" value="UniProtKB-SubCell"/>
</dbReference>
<comment type="function">
    <text evidence="10">Component of the transition zone in primary cilia. Required for ciliogenesis.</text>
</comment>
<evidence type="ECO:0000313" key="13">
    <source>
        <dbReference type="EMBL" id="CAH2305977.1"/>
    </source>
</evidence>
<evidence type="ECO:0000256" key="12">
    <source>
        <dbReference type="SAM" id="Phobius"/>
    </source>
</evidence>
<dbReference type="AlphaFoldDB" id="A0AAD1WED5"/>
<keyword evidence="8 12" id="KW-0472">Membrane</keyword>
<feature type="transmembrane region" description="Helical" evidence="12">
    <location>
        <begin position="357"/>
        <end position="378"/>
    </location>
</feature>
<dbReference type="GO" id="GO:0035869">
    <property type="term" value="C:ciliary transition zone"/>
    <property type="evidence" value="ECO:0007669"/>
    <property type="project" value="TreeGrafter"/>
</dbReference>
<evidence type="ECO:0000256" key="8">
    <source>
        <dbReference type="ARBA" id="ARBA00023136"/>
    </source>
</evidence>
<feature type="region of interest" description="Disordered" evidence="11">
    <location>
        <begin position="1"/>
        <end position="20"/>
    </location>
</feature>
<feature type="region of interest" description="Disordered" evidence="11">
    <location>
        <begin position="51"/>
        <end position="143"/>
    </location>
</feature>
<proteinExistence type="inferred from homology"/>
<keyword evidence="9" id="KW-0966">Cell projection</keyword>